<keyword evidence="1" id="KW-0812">Transmembrane</keyword>
<evidence type="ECO:0000313" key="3">
    <source>
        <dbReference type="Proteomes" id="UP000017048"/>
    </source>
</evidence>
<sequence>MTIRVEDPVHGESGADHDAVWARLTGQLKWYSDNATRAQNRYKRVKLGQIVVGAALPVVAALSAPAVVTASIAAAVVAAEGALQLYQWQSNWIRYRATAEALKREKYLFLAKTGPYRDTGRRRVLADRTEAILAAENASWTAVHEETDKPAQ</sequence>
<feature type="transmembrane region" description="Helical" evidence="1">
    <location>
        <begin position="50"/>
        <end position="77"/>
    </location>
</feature>
<evidence type="ECO:0000256" key="1">
    <source>
        <dbReference type="SAM" id="Phobius"/>
    </source>
</evidence>
<reference evidence="2 3" key="1">
    <citation type="journal article" date="2014" name="BMC Genomics">
        <title>Genome based analysis of type-I polyketide synthase and nonribosomal peptide synthetase gene clusters in seven strains of five representative Nocardia species.</title>
        <authorList>
            <person name="Komaki H."/>
            <person name="Ichikawa N."/>
            <person name="Hosoyama A."/>
            <person name="Takahashi-Nakaguchi A."/>
            <person name="Matsuzawa T."/>
            <person name="Suzuki K."/>
            <person name="Fujita N."/>
            <person name="Gonoi T."/>
        </authorList>
    </citation>
    <scope>NUCLEOTIDE SEQUENCE [LARGE SCALE GENOMIC DNA]</scope>
    <source>
        <strain evidence="2 3">NBRC 15531</strain>
    </source>
</reference>
<keyword evidence="3" id="KW-1185">Reference proteome</keyword>
<dbReference type="NCBIfam" id="NF033634">
    <property type="entry name" value="SLATT_1"/>
    <property type="match status" value="1"/>
</dbReference>
<comment type="caution">
    <text evidence="2">The sequence shown here is derived from an EMBL/GenBank/DDBJ whole genome shotgun (WGS) entry which is preliminary data.</text>
</comment>
<name>U5E6D4_NOCAS</name>
<keyword evidence="1" id="KW-0472">Membrane</keyword>
<dbReference type="InterPro" id="IPR025325">
    <property type="entry name" value="DUF4231"/>
</dbReference>
<dbReference type="AlphaFoldDB" id="U5E6D4"/>
<dbReference type="EMBL" id="BAFO02000005">
    <property type="protein sequence ID" value="GAD81831.1"/>
    <property type="molecule type" value="Genomic_DNA"/>
</dbReference>
<evidence type="ECO:0000313" key="2">
    <source>
        <dbReference type="EMBL" id="GAD81831.1"/>
    </source>
</evidence>
<dbReference type="Proteomes" id="UP000017048">
    <property type="component" value="Unassembled WGS sequence"/>
</dbReference>
<gene>
    <name evidence="2" type="ORF">NCAST_05_02670</name>
</gene>
<dbReference type="eggNOG" id="ENOG5033207">
    <property type="taxonomic scope" value="Bacteria"/>
</dbReference>
<dbReference type="STRING" id="1824.SAMN05444423_10730"/>
<protein>
    <recommendedName>
        <fullName evidence="4">DUF4231 domain-containing protein</fullName>
    </recommendedName>
</protein>
<accession>U5E6D4</accession>
<organism evidence="2 3">
    <name type="scientific">Nocardia asteroides NBRC 15531</name>
    <dbReference type="NCBI Taxonomy" id="1110697"/>
    <lineage>
        <taxon>Bacteria</taxon>
        <taxon>Bacillati</taxon>
        <taxon>Actinomycetota</taxon>
        <taxon>Actinomycetes</taxon>
        <taxon>Mycobacteriales</taxon>
        <taxon>Nocardiaceae</taxon>
        <taxon>Nocardia</taxon>
    </lineage>
</organism>
<dbReference type="RefSeq" id="WP_022565554.1">
    <property type="nucleotide sequence ID" value="NZ_BAFO02000005.1"/>
</dbReference>
<evidence type="ECO:0008006" key="4">
    <source>
        <dbReference type="Google" id="ProtNLM"/>
    </source>
</evidence>
<proteinExistence type="predicted"/>
<dbReference type="Pfam" id="PF14015">
    <property type="entry name" value="DUF4231"/>
    <property type="match status" value="1"/>
</dbReference>
<keyword evidence="1" id="KW-1133">Transmembrane helix</keyword>
<dbReference type="GeneID" id="91518897"/>